<dbReference type="CDD" id="cd00371">
    <property type="entry name" value="HMA"/>
    <property type="match status" value="1"/>
</dbReference>
<accession>A0A8I0LBU5</accession>
<dbReference type="Proteomes" id="UP000650224">
    <property type="component" value="Unassembled WGS sequence"/>
</dbReference>
<dbReference type="PROSITE" id="PS50846">
    <property type="entry name" value="HMA_2"/>
    <property type="match status" value="1"/>
</dbReference>
<dbReference type="Gene3D" id="3.30.70.100">
    <property type="match status" value="1"/>
</dbReference>
<feature type="domain" description="HMA" evidence="2">
    <location>
        <begin position="2"/>
        <end position="66"/>
    </location>
</feature>
<keyword evidence="1" id="KW-0479">Metal-binding</keyword>
<dbReference type="PROSITE" id="PS01047">
    <property type="entry name" value="HMA_1"/>
    <property type="match status" value="1"/>
</dbReference>
<dbReference type="GO" id="GO:0046872">
    <property type="term" value="F:metal ion binding"/>
    <property type="evidence" value="ECO:0007669"/>
    <property type="project" value="UniProtKB-KW"/>
</dbReference>
<proteinExistence type="predicted"/>
<keyword evidence="4" id="KW-1185">Reference proteome</keyword>
<name>A0A8I0LBU5_9CORY</name>
<dbReference type="Pfam" id="PF00403">
    <property type="entry name" value="HMA"/>
    <property type="match status" value="1"/>
</dbReference>
<dbReference type="SUPFAM" id="SSF55008">
    <property type="entry name" value="HMA, heavy metal-associated domain"/>
    <property type="match status" value="1"/>
</dbReference>
<dbReference type="InterPro" id="IPR017969">
    <property type="entry name" value="Heavy-metal-associated_CS"/>
</dbReference>
<sequence length="69" mass="7346">MSTKNYSVEGMTCEHCVASVQEEVAEVAGTQGVEVELESGRLVVTGEGFSDEAIAAAVERAGYKIQQEH</sequence>
<evidence type="ECO:0000313" key="4">
    <source>
        <dbReference type="Proteomes" id="UP000650224"/>
    </source>
</evidence>
<protein>
    <submittedName>
        <fullName evidence="3">Heavy-metal-associated domain-containing protein</fullName>
    </submittedName>
</protein>
<organism evidence="3 4">
    <name type="scientific">Corynebacterium gallinarum</name>
    <dbReference type="NCBI Taxonomy" id="2762214"/>
    <lineage>
        <taxon>Bacteria</taxon>
        <taxon>Bacillati</taxon>
        <taxon>Actinomycetota</taxon>
        <taxon>Actinomycetes</taxon>
        <taxon>Mycobacteriales</taxon>
        <taxon>Corynebacteriaceae</taxon>
        <taxon>Corynebacterium</taxon>
    </lineage>
</organism>
<reference evidence="3 4" key="1">
    <citation type="submission" date="2020-08" db="EMBL/GenBank/DDBJ databases">
        <title>A Genomic Blueprint of the Chicken Gut Microbiome.</title>
        <authorList>
            <person name="Gilroy R."/>
            <person name="Ravi A."/>
            <person name="Getino M."/>
            <person name="Pursley I."/>
            <person name="Horton D.L."/>
            <person name="Alikhan N.-F."/>
            <person name="Baker D."/>
            <person name="Gharbi K."/>
            <person name="Hall N."/>
            <person name="Watson M."/>
            <person name="Adriaenssens E.M."/>
            <person name="Foster-Nyarko E."/>
            <person name="Jarju S."/>
            <person name="Secka A."/>
            <person name="Antonio M."/>
            <person name="Oren A."/>
            <person name="Chaudhuri R."/>
            <person name="La Ragione R.M."/>
            <person name="Hildebrand F."/>
            <person name="Pallen M.J."/>
        </authorList>
    </citation>
    <scope>NUCLEOTIDE SEQUENCE [LARGE SCALE GENOMIC DNA]</scope>
    <source>
        <strain evidence="3 4">Sa1YVA5</strain>
    </source>
</reference>
<evidence type="ECO:0000259" key="2">
    <source>
        <dbReference type="PROSITE" id="PS50846"/>
    </source>
</evidence>
<comment type="caution">
    <text evidence="3">The sequence shown here is derived from an EMBL/GenBank/DDBJ whole genome shotgun (WGS) entry which is preliminary data.</text>
</comment>
<gene>
    <name evidence="3" type="ORF">H9627_04750</name>
</gene>
<dbReference type="RefSeq" id="WP_191732880.1">
    <property type="nucleotide sequence ID" value="NZ_JACSPR010000003.1"/>
</dbReference>
<evidence type="ECO:0000313" key="3">
    <source>
        <dbReference type="EMBL" id="MBD8029641.1"/>
    </source>
</evidence>
<dbReference type="EMBL" id="JACSPR010000003">
    <property type="protein sequence ID" value="MBD8029641.1"/>
    <property type="molecule type" value="Genomic_DNA"/>
</dbReference>
<evidence type="ECO:0000256" key="1">
    <source>
        <dbReference type="ARBA" id="ARBA00022723"/>
    </source>
</evidence>
<dbReference type="AlphaFoldDB" id="A0A8I0LBU5"/>
<dbReference type="InterPro" id="IPR036163">
    <property type="entry name" value="HMA_dom_sf"/>
</dbReference>
<dbReference type="InterPro" id="IPR006121">
    <property type="entry name" value="HMA_dom"/>
</dbReference>